<comment type="similarity">
    <text evidence="3">Belongs to the peptidase S9C family.</text>
</comment>
<dbReference type="Gene3D" id="3.40.50.1820">
    <property type="entry name" value="alpha/beta hydrolase"/>
    <property type="match status" value="1"/>
</dbReference>
<dbReference type="PANTHER" id="PTHR42776">
    <property type="entry name" value="SERINE PEPTIDASE S9 FAMILY MEMBER"/>
    <property type="match status" value="1"/>
</dbReference>
<gene>
    <name evidence="10" type="ORF">CALMAC_LOCUS14543</name>
</gene>
<sequence length="404" mass="44704">MALVKTELPLTEESSVKIVVPIVETEIKINGGKTFYGLYNGSFLKRPWASGNRLLVNTNQKYAVNSYVINIENGDISEMTYDDGSQIVLDVYDDIVLAVQRTYLKSDKLVVGKLSASGADITWNDLTSSEFVEGLEHCIYQYLDLTTEGDGCNSFNATYLGPKDGKEKSVPLIVWPHGGPHGSFTNNLILQGAMYLKFGYAILFINFRGSLGCGQKCVDFLPGKIGDTDVKDCILATDTALEKFSWLNPNAMALVGGSHGGFLVAHLSGQYPDKFHAVVARNPVIDVSSMSLISDIPDWCHVEAGKEYTQKGEVDNELLLKMRKVSPIVHAHKVKAPTMIHIGSKDLRVPHHQGTEYHLRLKANGVPTRMHIYDDNHPLGTVPNEFDHIINSMLWISEHLKLDS</sequence>
<dbReference type="GO" id="GO:0004252">
    <property type="term" value="F:serine-type endopeptidase activity"/>
    <property type="evidence" value="ECO:0007669"/>
    <property type="project" value="TreeGrafter"/>
</dbReference>
<evidence type="ECO:0000256" key="4">
    <source>
        <dbReference type="ARBA" id="ARBA00011881"/>
    </source>
</evidence>
<dbReference type="InterPro" id="IPR029058">
    <property type="entry name" value="AB_hydrolase_fold"/>
</dbReference>
<comment type="subunit">
    <text evidence="4">Homotetramer.</text>
</comment>
<organism evidence="10 11">
    <name type="scientific">Callosobruchus maculatus</name>
    <name type="common">Southern cowpea weevil</name>
    <name type="synonym">Pulse bruchid</name>
    <dbReference type="NCBI Taxonomy" id="64391"/>
    <lineage>
        <taxon>Eukaryota</taxon>
        <taxon>Metazoa</taxon>
        <taxon>Ecdysozoa</taxon>
        <taxon>Arthropoda</taxon>
        <taxon>Hexapoda</taxon>
        <taxon>Insecta</taxon>
        <taxon>Pterygota</taxon>
        <taxon>Neoptera</taxon>
        <taxon>Endopterygota</taxon>
        <taxon>Coleoptera</taxon>
        <taxon>Polyphaga</taxon>
        <taxon>Cucujiformia</taxon>
        <taxon>Chrysomeloidea</taxon>
        <taxon>Chrysomelidae</taxon>
        <taxon>Bruchinae</taxon>
        <taxon>Bruchini</taxon>
        <taxon>Callosobruchus</taxon>
    </lineage>
</organism>
<dbReference type="Pfam" id="PF00326">
    <property type="entry name" value="Peptidase_S9"/>
    <property type="match status" value="1"/>
</dbReference>
<dbReference type="OrthoDB" id="416344at2759"/>
<dbReference type="PANTHER" id="PTHR42776:SF4">
    <property type="entry name" value="ACYLAMINO-ACID-RELEASING ENZYME"/>
    <property type="match status" value="1"/>
</dbReference>
<evidence type="ECO:0000313" key="10">
    <source>
        <dbReference type="EMBL" id="VEN55329.1"/>
    </source>
</evidence>
<dbReference type="GO" id="GO:0006508">
    <property type="term" value="P:proteolysis"/>
    <property type="evidence" value="ECO:0007669"/>
    <property type="project" value="InterPro"/>
</dbReference>
<dbReference type="Pfam" id="PF19283">
    <property type="entry name" value="APEH_N"/>
    <property type="match status" value="1"/>
</dbReference>
<dbReference type="AlphaFoldDB" id="A0A653D575"/>
<comment type="subcellular location">
    <subcellularLocation>
        <location evidence="2">Cytoplasm</location>
    </subcellularLocation>
</comment>
<feature type="domain" description="Peptidase S9 prolyl oligopeptidase catalytic" evidence="8">
    <location>
        <begin position="196"/>
        <end position="401"/>
    </location>
</feature>
<keyword evidence="7" id="KW-0378">Hydrolase</keyword>
<dbReference type="SUPFAM" id="SSF53474">
    <property type="entry name" value="alpha/beta-Hydrolases"/>
    <property type="match status" value="1"/>
</dbReference>
<evidence type="ECO:0000256" key="2">
    <source>
        <dbReference type="ARBA" id="ARBA00004496"/>
    </source>
</evidence>
<evidence type="ECO:0000256" key="6">
    <source>
        <dbReference type="ARBA" id="ARBA00022490"/>
    </source>
</evidence>
<dbReference type="EC" id="3.4.19.1" evidence="5"/>
<proteinExistence type="inferred from homology"/>
<name>A0A653D575_CALMS</name>
<evidence type="ECO:0000259" key="9">
    <source>
        <dbReference type="Pfam" id="PF19283"/>
    </source>
</evidence>
<evidence type="ECO:0000256" key="5">
    <source>
        <dbReference type="ARBA" id="ARBA00012917"/>
    </source>
</evidence>
<feature type="domain" description="Acylamino-acid-releasing enzyme N-terminal" evidence="9">
    <location>
        <begin position="11"/>
        <end position="126"/>
    </location>
</feature>
<evidence type="ECO:0000256" key="7">
    <source>
        <dbReference type="ARBA" id="ARBA00022801"/>
    </source>
</evidence>
<keyword evidence="11" id="KW-1185">Reference proteome</keyword>
<dbReference type="InterPro" id="IPR001375">
    <property type="entry name" value="Peptidase_S9_cat"/>
</dbReference>
<comment type="catalytic activity">
    <reaction evidence="1">
        <text>Cleavage of an N-acetyl or N-formyl amino acid from the N-terminus of a polypeptide.</text>
        <dbReference type="EC" id="3.4.19.1"/>
    </reaction>
</comment>
<accession>A0A653D575</accession>
<reference evidence="10 11" key="1">
    <citation type="submission" date="2019-01" db="EMBL/GenBank/DDBJ databases">
        <authorList>
            <person name="Sayadi A."/>
        </authorList>
    </citation>
    <scope>NUCLEOTIDE SEQUENCE [LARGE SCALE GENOMIC DNA]</scope>
</reference>
<evidence type="ECO:0000313" key="11">
    <source>
        <dbReference type="Proteomes" id="UP000410492"/>
    </source>
</evidence>
<dbReference type="InterPro" id="IPR045550">
    <property type="entry name" value="AARE_N"/>
</dbReference>
<evidence type="ECO:0000256" key="3">
    <source>
        <dbReference type="ARBA" id="ARBA00010040"/>
    </source>
</evidence>
<keyword evidence="6" id="KW-0963">Cytoplasm</keyword>
<protein>
    <recommendedName>
        <fullName evidence="5">acylaminoacyl-peptidase</fullName>
        <ecNumber evidence="5">3.4.19.1</ecNumber>
    </recommendedName>
</protein>
<evidence type="ECO:0000256" key="1">
    <source>
        <dbReference type="ARBA" id="ARBA00000721"/>
    </source>
</evidence>
<dbReference type="EMBL" id="CAACVG010010248">
    <property type="protein sequence ID" value="VEN55329.1"/>
    <property type="molecule type" value="Genomic_DNA"/>
</dbReference>
<evidence type="ECO:0000259" key="8">
    <source>
        <dbReference type="Pfam" id="PF00326"/>
    </source>
</evidence>
<dbReference type="Proteomes" id="UP000410492">
    <property type="component" value="Unassembled WGS sequence"/>
</dbReference>